<reference evidence="1 2" key="2">
    <citation type="journal article" date="2017" name="Nature">
        <title>The Apostasia genome and the evolution of orchids.</title>
        <authorList>
            <person name="Zhang G.Q."/>
            <person name="Liu K.W."/>
            <person name="Li Z."/>
            <person name="Lohaus R."/>
            <person name="Hsiao Y.Y."/>
            <person name="Niu S.C."/>
            <person name="Wang J.Y."/>
            <person name="Lin Y.C."/>
            <person name="Xu Q."/>
            <person name="Chen L.J."/>
            <person name="Yoshida K."/>
            <person name="Fujiwara S."/>
            <person name="Wang Z.W."/>
            <person name="Zhang Y.Q."/>
            <person name="Mitsuda N."/>
            <person name="Wang M."/>
            <person name="Liu G.H."/>
            <person name="Pecoraro L."/>
            <person name="Huang H.X."/>
            <person name="Xiao X.J."/>
            <person name="Lin M."/>
            <person name="Wu X.Y."/>
            <person name="Wu W.L."/>
            <person name="Chen Y.Y."/>
            <person name="Chang S.B."/>
            <person name="Sakamoto S."/>
            <person name="Ohme-Takagi M."/>
            <person name="Yagi M."/>
            <person name="Zeng S.J."/>
            <person name="Shen C.Y."/>
            <person name="Yeh C.M."/>
            <person name="Luo Y.B."/>
            <person name="Tsai W.C."/>
            <person name="Van de Peer Y."/>
            <person name="Liu Z.J."/>
        </authorList>
    </citation>
    <scope>NUCLEOTIDE SEQUENCE [LARGE SCALE GENOMIC DNA]</scope>
    <source>
        <tissue evidence="1">The whole plant</tissue>
    </source>
</reference>
<dbReference type="AlphaFoldDB" id="A0A2I0WJW2"/>
<keyword evidence="2" id="KW-1185">Reference proteome</keyword>
<evidence type="ECO:0000313" key="2">
    <source>
        <dbReference type="Proteomes" id="UP000233837"/>
    </source>
</evidence>
<name>A0A2I0WJW2_9ASPA</name>
<dbReference type="EMBL" id="KZ502564">
    <property type="protein sequence ID" value="PKU75944.1"/>
    <property type="molecule type" value="Genomic_DNA"/>
</dbReference>
<evidence type="ECO:0000313" key="1">
    <source>
        <dbReference type="EMBL" id="PKU75944.1"/>
    </source>
</evidence>
<gene>
    <name evidence="1" type="ORF">MA16_Dca005991</name>
</gene>
<dbReference type="Proteomes" id="UP000233837">
    <property type="component" value="Unassembled WGS sequence"/>
</dbReference>
<dbReference type="STRING" id="906689.A0A2I0WJW2"/>
<organism evidence="1 2">
    <name type="scientific">Dendrobium catenatum</name>
    <dbReference type="NCBI Taxonomy" id="906689"/>
    <lineage>
        <taxon>Eukaryota</taxon>
        <taxon>Viridiplantae</taxon>
        <taxon>Streptophyta</taxon>
        <taxon>Embryophyta</taxon>
        <taxon>Tracheophyta</taxon>
        <taxon>Spermatophyta</taxon>
        <taxon>Magnoliopsida</taxon>
        <taxon>Liliopsida</taxon>
        <taxon>Asparagales</taxon>
        <taxon>Orchidaceae</taxon>
        <taxon>Epidendroideae</taxon>
        <taxon>Malaxideae</taxon>
        <taxon>Dendrobiinae</taxon>
        <taxon>Dendrobium</taxon>
    </lineage>
</organism>
<proteinExistence type="predicted"/>
<sequence length="115" mass="13051">MYKSPSSATKKGLNLPFMVAEAAFGHRKLDSDLHREQEMNFGLLRFSSAPTTLFGEDFQLARPSSPEMESLFARFLAQNQREEIRSKSSVVEQRDGFSSMSSHMLFHSQQSMANK</sequence>
<reference evidence="1 2" key="1">
    <citation type="journal article" date="2016" name="Sci. Rep.">
        <title>The Dendrobium catenatum Lindl. genome sequence provides insights into polysaccharide synthase, floral development and adaptive evolution.</title>
        <authorList>
            <person name="Zhang G.Q."/>
            <person name="Xu Q."/>
            <person name="Bian C."/>
            <person name="Tsai W.C."/>
            <person name="Yeh C.M."/>
            <person name="Liu K.W."/>
            <person name="Yoshida K."/>
            <person name="Zhang L.S."/>
            <person name="Chang S.B."/>
            <person name="Chen F."/>
            <person name="Shi Y."/>
            <person name="Su Y.Y."/>
            <person name="Zhang Y.Q."/>
            <person name="Chen L.J."/>
            <person name="Yin Y."/>
            <person name="Lin M."/>
            <person name="Huang H."/>
            <person name="Deng H."/>
            <person name="Wang Z.W."/>
            <person name="Zhu S.L."/>
            <person name="Zhao X."/>
            <person name="Deng C."/>
            <person name="Niu S.C."/>
            <person name="Huang J."/>
            <person name="Wang M."/>
            <person name="Liu G.H."/>
            <person name="Yang H.J."/>
            <person name="Xiao X.J."/>
            <person name="Hsiao Y.Y."/>
            <person name="Wu W.L."/>
            <person name="Chen Y.Y."/>
            <person name="Mitsuda N."/>
            <person name="Ohme-Takagi M."/>
            <person name="Luo Y.B."/>
            <person name="Van de Peer Y."/>
            <person name="Liu Z.J."/>
        </authorList>
    </citation>
    <scope>NUCLEOTIDE SEQUENCE [LARGE SCALE GENOMIC DNA]</scope>
    <source>
        <tissue evidence="1">The whole plant</tissue>
    </source>
</reference>
<protein>
    <submittedName>
        <fullName evidence="1">Uncharacterized protein</fullName>
    </submittedName>
</protein>
<accession>A0A2I0WJW2</accession>